<sequence>MTLNGDHLQAIKITDMEYKFTAMPTIDGKVIALRTTLGLLQIEVCLLSIQRDILQYDSTTSRAASKLKDSHYRLPPPPQDSNSELALPSDIQPLQIASYSKHHLSATEQASSY</sequence>
<evidence type="ECO:0000313" key="2">
    <source>
        <dbReference type="EMBL" id="SJL18777.1"/>
    </source>
</evidence>
<accession>A0A284SCP5</accession>
<dbReference type="Proteomes" id="UP000219338">
    <property type="component" value="Unassembled WGS sequence"/>
</dbReference>
<organism evidence="2 3">
    <name type="scientific">Armillaria ostoyae</name>
    <name type="common">Armillaria root rot fungus</name>
    <dbReference type="NCBI Taxonomy" id="47428"/>
    <lineage>
        <taxon>Eukaryota</taxon>
        <taxon>Fungi</taxon>
        <taxon>Dikarya</taxon>
        <taxon>Basidiomycota</taxon>
        <taxon>Agaricomycotina</taxon>
        <taxon>Agaricomycetes</taxon>
        <taxon>Agaricomycetidae</taxon>
        <taxon>Agaricales</taxon>
        <taxon>Marasmiineae</taxon>
        <taxon>Physalacriaceae</taxon>
        <taxon>Armillaria</taxon>
    </lineage>
</organism>
<evidence type="ECO:0000256" key="1">
    <source>
        <dbReference type="SAM" id="MobiDB-lite"/>
    </source>
</evidence>
<evidence type="ECO:0000313" key="3">
    <source>
        <dbReference type="Proteomes" id="UP000219338"/>
    </source>
</evidence>
<keyword evidence="3" id="KW-1185">Reference proteome</keyword>
<gene>
    <name evidence="2" type="ORF">ARMOST_22377</name>
</gene>
<feature type="region of interest" description="Disordered" evidence="1">
    <location>
        <begin position="63"/>
        <end position="86"/>
    </location>
</feature>
<dbReference type="EMBL" id="FUEG01000069">
    <property type="protein sequence ID" value="SJL18777.1"/>
    <property type="molecule type" value="Genomic_DNA"/>
</dbReference>
<name>A0A284SCP5_ARMOS</name>
<protein>
    <submittedName>
        <fullName evidence="2">Uncharacterized protein</fullName>
    </submittedName>
</protein>
<reference evidence="3" key="1">
    <citation type="journal article" date="2017" name="Nat. Ecol. Evol.">
        <title>Genome expansion and lineage-specific genetic innovations in the forest pathogenic fungi Armillaria.</title>
        <authorList>
            <person name="Sipos G."/>
            <person name="Prasanna A.N."/>
            <person name="Walter M.C."/>
            <person name="O'Connor E."/>
            <person name="Balint B."/>
            <person name="Krizsan K."/>
            <person name="Kiss B."/>
            <person name="Hess J."/>
            <person name="Varga T."/>
            <person name="Slot J."/>
            <person name="Riley R."/>
            <person name="Boka B."/>
            <person name="Rigling D."/>
            <person name="Barry K."/>
            <person name="Lee J."/>
            <person name="Mihaltcheva S."/>
            <person name="LaButti K."/>
            <person name="Lipzen A."/>
            <person name="Waldron R."/>
            <person name="Moloney N.M."/>
            <person name="Sperisen C."/>
            <person name="Kredics L."/>
            <person name="Vagvoelgyi C."/>
            <person name="Patrignani A."/>
            <person name="Fitzpatrick D."/>
            <person name="Nagy I."/>
            <person name="Doyle S."/>
            <person name="Anderson J.B."/>
            <person name="Grigoriev I.V."/>
            <person name="Gueldener U."/>
            <person name="Muensterkoetter M."/>
            <person name="Nagy L.G."/>
        </authorList>
    </citation>
    <scope>NUCLEOTIDE SEQUENCE [LARGE SCALE GENOMIC DNA]</scope>
    <source>
        <strain evidence="3">C18/9</strain>
    </source>
</reference>
<proteinExistence type="predicted"/>
<dbReference type="AlphaFoldDB" id="A0A284SCP5"/>